<organism evidence="1 2">
    <name type="scientific">Anopheles culicifacies</name>
    <dbReference type="NCBI Taxonomy" id="139723"/>
    <lineage>
        <taxon>Eukaryota</taxon>
        <taxon>Metazoa</taxon>
        <taxon>Ecdysozoa</taxon>
        <taxon>Arthropoda</taxon>
        <taxon>Hexapoda</taxon>
        <taxon>Insecta</taxon>
        <taxon>Pterygota</taxon>
        <taxon>Neoptera</taxon>
        <taxon>Endopterygota</taxon>
        <taxon>Diptera</taxon>
        <taxon>Nematocera</taxon>
        <taxon>Culicoidea</taxon>
        <taxon>Culicidae</taxon>
        <taxon>Anophelinae</taxon>
        <taxon>Anopheles</taxon>
        <taxon>culicifacies species complex</taxon>
    </lineage>
</organism>
<name>A0A182LRT1_9DIPT</name>
<reference evidence="1" key="2">
    <citation type="submission" date="2020-05" db="UniProtKB">
        <authorList>
            <consortium name="EnsemblMetazoa"/>
        </authorList>
    </citation>
    <scope>IDENTIFICATION</scope>
    <source>
        <strain evidence="1">A-37</strain>
    </source>
</reference>
<sequence>MIAFIGLLFKYVQEFRRAMRMRKPFFGRKISSPRSVRFSLRSIASTRYFRSTAEMMDFSSSTANFWPMQFRGPALNGMYAYGCRPRQFSGRKWSGLNLSGFGNTSGLRCSWYTTIMAVVPAGST</sequence>
<dbReference type="VEuPathDB" id="VectorBase:ACUA000370"/>
<dbReference type="Proteomes" id="UP000075883">
    <property type="component" value="Unassembled WGS sequence"/>
</dbReference>
<accession>A0A182LRT1</accession>
<evidence type="ECO:0000313" key="2">
    <source>
        <dbReference type="Proteomes" id="UP000075883"/>
    </source>
</evidence>
<protein>
    <submittedName>
        <fullName evidence="1">Uncharacterized protein</fullName>
    </submittedName>
</protein>
<dbReference type="AlphaFoldDB" id="A0A182LRT1"/>
<keyword evidence="2" id="KW-1185">Reference proteome</keyword>
<dbReference type="EMBL" id="AXCM01000253">
    <property type="status" value="NOT_ANNOTATED_CDS"/>
    <property type="molecule type" value="Genomic_DNA"/>
</dbReference>
<proteinExistence type="predicted"/>
<evidence type="ECO:0000313" key="1">
    <source>
        <dbReference type="EnsemblMetazoa" id="ACUA000370-PA"/>
    </source>
</evidence>
<reference evidence="2" key="1">
    <citation type="submission" date="2013-09" db="EMBL/GenBank/DDBJ databases">
        <title>The Genome Sequence of Anopheles culicifacies species A.</title>
        <authorList>
            <consortium name="The Broad Institute Genomics Platform"/>
            <person name="Neafsey D.E."/>
            <person name="Besansky N."/>
            <person name="Howell P."/>
            <person name="Walton C."/>
            <person name="Young S.K."/>
            <person name="Zeng Q."/>
            <person name="Gargeya S."/>
            <person name="Fitzgerald M."/>
            <person name="Haas B."/>
            <person name="Abouelleil A."/>
            <person name="Allen A.W."/>
            <person name="Alvarado L."/>
            <person name="Arachchi H.M."/>
            <person name="Berlin A.M."/>
            <person name="Chapman S.B."/>
            <person name="Gainer-Dewar J."/>
            <person name="Goldberg J."/>
            <person name="Griggs A."/>
            <person name="Gujja S."/>
            <person name="Hansen M."/>
            <person name="Howarth C."/>
            <person name="Imamovic A."/>
            <person name="Ireland A."/>
            <person name="Larimer J."/>
            <person name="McCowan C."/>
            <person name="Murphy C."/>
            <person name="Pearson M."/>
            <person name="Poon T.W."/>
            <person name="Priest M."/>
            <person name="Roberts A."/>
            <person name="Saif S."/>
            <person name="Shea T."/>
            <person name="Sisk P."/>
            <person name="Sykes S."/>
            <person name="Wortman J."/>
            <person name="Nusbaum C."/>
            <person name="Birren B."/>
        </authorList>
    </citation>
    <scope>NUCLEOTIDE SEQUENCE [LARGE SCALE GENOMIC DNA]</scope>
    <source>
        <strain evidence="2">A-37</strain>
    </source>
</reference>
<dbReference type="EnsemblMetazoa" id="ACUA000370-RA">
    <property type="protein sequence ID" value="ACUA000370-PA"/>
    <property type="gene ID" value="ACUA000370"/>
</dbReference>